<sequence>MDRSGAVCPFAGPARNAETLDFRVAEVADSDGLSELAALMEENVEEFEKIDWPAGKEGIGALVVVIRGLPENQYFLLDDAQGAVKDIAVRKGLMIGQFYPSCPDSSARNPNFQVSQAPEPLFVIRRMAFHDILFLHDNPRLFAEYERRFGHYYTERGERSIDPRFVELYRTARGELSKSPYIDYQSIDTLLSLQCPNTRAPAEMTFYVIGQVKELLFKLIYREARSARARIVENRVEDAIVHLGRIKQEFDTLSATWNVIDTLSPVDFAEFRDQLGEASGIDSYMFRMMEFMLGKKSEEMAERHSGIAGAEENVRRALRESSVYDVAVELLLDRLGSAVENQNYQDLPHDSSASEKVLRAWTILYRQRDRSDQLFRLAESLMDVAEAYGRWCCQHMLTVERIIGCKTGTGGTTGAHWLRSSANHRIFPELWQARTLV</sequence>
<dbReference type="EMBL" id="FOMZ01000021">
    <property type="protein sequence ID" value="SFE66336.1"/>
    <property type="molecule type" value="Genomic_DNA"/>
</dbReference>
<keyword evidence="2" id="KW-0560">Oxidoreductase</keyword>
<dbReference type="InterPro" id="IPR004981">
    <property type="entry name" value="Trp_2_3_dOase"/>
</dbReference>
<keyword evidence="2" id="KW-0223">Dioxygenase</keyword>
<dbReference type="InterPro" id="IPR037217">
    <property type="entry name" value="Trp/Indoleamine_2_3_dOase-like"/>
</dbReference>
<dbReference type="GO" id="GO:0019442">
    <property type="term" value="P:L-tryptophan catabolic process to acetyl-CoA"/>
    <property type="evidence" value="ECO:0007669"/>
    <property type="project" value="TreeGrafter"/>
</dbReference>
<keyword evidence="3" id="KW-1185">Reference proteome</keyword>
<protein>
    <submittedName>
        <fullName evidence="2">Tryptophan 2,3-dioxygenase</fullName>
    </submittedName>
</protein>
<dbReference type="GO" id="GO:0046872">
    <property type="term" value="F:metal ion binding"/>
    <property type="evidence" value="ECO:0007669"/>
    <property type="project" value="InterPro"/>
</dbReference>
<dbReference type="Pfam" id="PF03301">
    <property type="entry name" value="Trp_dioxygenase"/>
    <property type="match status" value="2"/>
</dbReference>
<name>A0A1I2CDG9_9ACTN</name>
<organism evidence="2 3">
    <name type="scientific">Actinopolyspora alba</name>
    <dbReference type="NCBI Taxonomy" id="673379"/>
    <lineage>
        <taxon>Bacteria</taxon>
        <taxon>Bacillati</taxon>
        <taxon>Actinomycetota</taxon>
        <taxon>Actinomycetes</taxon>
        <taxon>Actinopolysporales</taxon>
        <taxon>Actinopolysporaceae</taxon>
        <taxon>Actinopolyspora</taxon>
        <taxon>Actinopolyspora alba group</taxon>
    </lineage>
</organism>
<evidence type="ECO:0000313" key="3">
    <source>
        <dbReference type="Proteomes" id="UP000198716"/>
    </source>
</evidence>
<dbReference type="Pfam" id="PF21780">
    <property type="entry name" value="DUF6875"/>
    <property type="match status" value="1"/>
</dbReference>
<dbReference type="GO" id="GO:0004833">
    <property type="term" value="F:L-tryptophan 2,3-dioxygenase activity"/>
    <property type="evidence" value="ECO:0007669"/>
    <property type="project" value="InterPro"/>
</dbReference>
<proteinExistence type="predicted"/>
<gene>
    <name evidence="2" type="ORF">SAMN04487819_12127</name>
</gene>
<dbReference type="PANTHER" id="PTHR10138">
    <property type="entry name" value="TRYPTOPHAN 2,3-DIOXYGENASE"/>
    <property type="match status" value="1"/>
</dbReference>
<dbReference type="Gene3D" id="1.20.58.480">
    <property type="match status" value="1"/>
</dbReference>
<feature type="domain" description="DUF6875" evidence="1">
    <location>
        <begin position="3"/>
        <end position="156"/>
    </location>
</feature>
<dbReference type="InterPro" id="IPR049240">
    <property type="entry name" value="DUF6875"/>
</dbReference>
<dbReference type="PANTHER" id="PTHR10138:SF0">
    <property type="entry name" value="TRYPTOPHAN 2,3-DIOXYGENASE"/>
    <property type="match status" value="1"/>
</dbReference>
<dbReference type="Proteomes" id="UP000198716">
    <property type="component" value="Unassembled WGS sequence"/>
</dbReference>
<reference evidence="3" key="1">
    <citation type="submission" date="2016-10" db="EMBL/GenBank/DDBJ databases">
        <authorList>
            <person name="Varghese N."/>
            <person name="Submissions S."/>
        </authorList>
    </citation>
    <scope>NUCLEOTIDE SEQUENCE [LARGE SCALE GENOMIC DNA]</scope>
    <source>
        <strain evidence="3">DSM 45004</strain>
    </source>
</reference>
<dbReference type="SUPFAM" id="SSF140959">
    <property type="entry name" value="Indolic compounds 2,3-dioxygenase-like"/>
    <property type="match status" value="1"/>
</dbReference>
<dbReference type="GO" id="GO:0020037">
    <property type="term" value="F:heme binding"/>
    <property type="evidence" value="ECO:0007669"/>
    <property type="project" value="InterPro"/>
</dbReference>
<dbReference type="GO" id="GO:0019441">
    <property type="term" value="P:L-tryptophan catabolic process to kynurenine"/>
    <property type="evidence" value="ECO:0007669"/>
    <property type="project" value="InterPro"/>
</dbReference>
<evidence type="ECO:0000259" key="1">
    <source>
        <dbReference type="Pfam" id="PF21780"/>
    </source>
</evidence>
<accession>A0A1I2CDG9</accession>
<evidence type="ECO:0000313" key="2">
    <source>
        <dbReference type="EMBL" id="SFE66336.1"/>
    </source>
</evidence>
<dbReference type="AlphaFoldDB" id="A0A1I2CDG9"/>